<feature type="transmembrane region" description="Helical" evidence="6">
    <location>
        <begin position="447"/>
        <end position="467"/>
    </location>
</feature>
<dbReference type="CDD" id="cd02953">
    <property type="entry name" value="DsbDgamma"/>
    <property type="match status" value="1"/>
</dbReference>
<evidence type="ECO:0000256" key="1">
    <source>
        <dbReference type="ARBA" id="ARBA00004141"/>
    </source>
</evidence>
<keyword evidence="4 6" id="KW-1133">Transmembrane helix</keyword>
<dbReference type="InterPro" id="IPR035671">
    <property type="entry name" value="DsbD_gamma"/>
</dbReference>
<feature type="domain" description="Cytochrome C biogenesis protein transmembrane" evidence="8">
    <location>
        <begin position="287"/>
        <end position="502"/>
    </location>
</feature>
<evidence type="ECO:0000256" key="3">
    <source>
        <dbReference type="ARBA" id="ARBA00022748"/>
    </source>
</evidence>
<evidence type="ECO:0000259" key="9">
    <source>
        <dbReference type="Pfam" id="PF11412"/>
    </source>
</evidence>
<evidence type="ECO:0000313" key="10">
    <source>
        <dbReference type="EMBL" id="AML50676.1"/>
    </source>
</evidence>
<name>A0A126UYG0_9RHOB</name>
<keyword evidence="7" id="KW-0732">Signal</keyword>
<dbReference type="AlphaFoldDB" id="A0A126UYG0"/>
<feature type="chain" id="PRO_5007443207" evidence="7">
    <location>
        <begin position="21"/>
        <end position="680"/>
    </location>
</feature>
<evidence type="ECO:0000256" key="2">
    <source>
        <dbReference type="ARBA" id="ARBA00022692"/>
    </source>
</evidence>
<protein>
    <submittedName>
        <fullName evidence="10">Copper-binding protein</fullName>
    </submittedName>
</protein>
<dbReference type="GO" id="GO:0016020">
    <property type="term" value="C:membrane"/>
    <property type="evidence" value="ECO:0007669"/>
    <property type="project" value="UniProtKB-SubCell"/>
</dbReference>
<dbReference type="PANTHER" id="PTHR32234:SF3">
    <property type="entry name" value="SUPPRESSION OF COPPER SENSITIVITY PROTEIN"/>
    <property type="match status" value="1"/>
</dbReference>
<feature type="transmembrane region" description="Helical" evidence="6">
    <location>
        <begin position="286"/>
        <end position="309"/>
    </location>
</feature>
<dbReference type="Proteomes" id="UP000070371">
    <property type="component" value="Chromosome"/>
</dbReference>
<dbReference type="OrthoDB" id="9811036at2"/>
<evidence type="ECO:0000256" key="6">
    <source>
        <dbReference type="SAM" id="Phobius"/>
    </source>
</evidence>
<proteinExistence type="predicted"/>
<dbReference type="GO" id="GO:0015035">
    <property type="term" value="F:protein-disulfide reductase activity"/>
    <property type="evidence" value="ECO:0007669"/>
    <property type="project" value="TreeGrafter"/>
</dbReference>
<accession>A0A126UYG0</accession>
<dbReference type="GO" id="GO:0045454">
    <property type="term" value="P:cell redox homeostasis"/>
    <property type="evidence" value="ECO:0007669"/>
    <property type="project" value="TreeGrafter"/>
</dbReference>
<organism evidence="10 11">
    <name type="scientific">Falsihalocynthiibacter arcticus</name>
    <dbReference type="NCBI Taxonomy" id="1579316"/>
    <lineage>
        <taxon>Bacteria</taxon>
        <taxon>Pseudomonadati</taxon>
        <taxon>Pseudomonadota</taxon>
        <taxon>Alphaproteobacteria</taxon>
        <taxon>Rhodobacterales</taxon>
        <taxon>Roseobacteraceae</taxon>
        <taxon>Falsihalocynthiibacter</taxon>
    </lineage>
</organism>
<dbReference type="InterPro" id="IPR028250">
    <property type="entry name" value="DsbDN"/>
</dbReference>
<dbReference type="STRING" id="1579316.RC74_04715"/>
<dbReference type="EMBL" id="CP014327">
    <property type="protein sequence ID" value="AML50676.1"/>
    <property type="molecule type" value="Genomic_DNA"/>
</dbReference>
<comment type="subcellular location">
    <subcellularLocation>
        <location evidence="1">Membrane</location>
        <topology evidence="1">Multi-pass membrane protein</topology>
    </subcellularLocation>
</comment>
<evidence type="ECO:0000256" key="7">
    <source>
        <dbReference type="SAM" id="SignalP"/>
    </source>
</evidence>
<evidence type="ECO:0000256" key="4">
    <source>
        <dbReference type="ARBA" id="ARBA00022989"/>
    </source>
</evidence>
<dbReference type="InterPro" id="IPR003834">
    <property type="entry name" value="Cyt_c_assmbl_TM_dom"/>
</dbReference>
<feature type="transmembrane region" description="Helical" evidence="6">
    <location>
        <begin position="369"/>
        <end position="389"/>
    </location>
</feature>
<dbReference type="KEGG" id="hat:RC74_04715"/>
<dbReference type="RefSeq" id="WP_039002398.1">
    <property type="nucleotide sequence ID" value="NZ_CP014327.1"/>
</dbReference>
<dbReference type="Pfam" id="PF02683">
    <property type="entry name" value="DsbD_TM"/>
    <property type="match status" value="1"/>
</dbReference>
<feature type="signal peptide" evidence="7">
    <location>
        <begin position="1"/>
        <end position="20"/>
    </location>
</feature>
<evidence type="ECO:0000313" key="11">
    <source>
        <dbReference type="Proteomes" id="UP000070371"/>
    </source>
</evidence>
<feature type="transmembrane region" description="Helical" evidence="6">
    <location>
        <begin position="513"/>
        <end position="530"/>
    </location>
</feature>
<dbReference type="PANTHER" id="PTHR32234">
    <property type="entry name" value="THIOL:DISULFIDE INTERCHANGE PROTEIN DSBD"/>
    <property type="match status" value="1"/>
</dbReference>
<keyword evidence="3" id="KW-0201">Cytochrome c-type biogenesis</keyword>
<dbReference type="Pfam" id="PF13899">
    <property type="entry name" value="Thioredoxin_7"/>
    <property type="match status" value="1"/>
</dbReference>
<sequence length="680" mass="72569">MRMKILLAALMTVFATSVLALESVPYQSNSLNAKLRSAQDGIASGAHTFSAGLHLELEDGWKTYWRSPGEVGLPPEVDWSASENIASVDFQYPAPTRFRAFGIENFGYAHEVLFPLQVTLENPGEAAVLRGNFSLLVCAEVCIPDAFALELPIGQGEGIDAISAGYIAEAMALVPSEPSESLTAISYMSDETLTLEIRDEVPFQAPDIFPEFGSGSAFGVPDIRLSEDGKTLWAETPILALDDEADVLALTVVDGERAFTFDAQLGDGIPVPPYETSGSGNQTSRIWVYFLALLGGLILNVMPCVLPVLSIKFASALKVRDQSLARVRRGFLASSFGVLTFMWALAAVLLLMRGMGQTVGWGLQFQSPIFLVTMLAVLTVFAANMLGLFEISLPQSWMTRMNATGTGSGYIADFSTGALAAVLATPCSAPFLGTAVAFALAGSTLDVLGIFSALGIGLSAPYLIVALRPSLIRALPKPGRWMITVKFVLGLLLVATALWLTSVLATVSGVKSAGLVLLLLVGLVLVLTFGQRVKAPVSIAIFLAALGVPLALSAPEEMTYASSSQIEWQKFDRGEIPKLVASGKTVFVDATADWCLTCKANKKLVLTQGKVAEVLQQENVVPMIADWTRQDEDIARFLRSNGRFGVPFNIVYGPAAPDGIALPELLTSDIVLDAFKQAEG</sequence>
<dbReference type="InterPro" id="IPR036249">
    <property type="entry name" value="Thioredoxin-like_sf"/>
</dbReference>
<dbReference type="SUPFAM" id="SSF52833">
    <property type="entry name" value="Thioredoxin-like"/>
    <property type="match status" value="1"/>
</dbReference>
<feature type="transmembrane region" description="Helical" evidence="6">
    <location>
        <begin position="410"/>
        <end position="441"/>
    </location>
</feature>
<feature type="transmembrane region" description="Helical" evidence="6">
    <location>
        <begin position="487"/>
        <end position="507"/>
    </location>
</feature>
<feature type="domain" description="Thiol:disulfide interchange protein DsbD N-terminal" evidence="9">
    <location>
        <begin position="47"/>
        <end position="145"/>
    </location>
</feature>
<dbReference type="GO" id="GO:0017004">
    <property type="term" value="P:cytochrome complex assembly"/>
    <property type="evidence" value="ECO:0007669"/>
    <property type="project" value="UniProtKB-KW"/>
</dbReference>
<feature type="transmembrane region" description="Helical" evidence="6">
    <location>
        <begin position="330"/>
        <end position="349"/>
    </location>
</feature>
<dbReference type="Pfam" id="PF11412">
    <property type="entry name" value="DsbD_N"/>
    <property type="match status" value="1"/>
</dbReference>
<feature type="transmembrane region" description="Helical" evidence="6">
    <location>
        <begin position="537"/>
        <end position="554"/>
    </location>
</feature>
<reference evidence="10 11" key="1">
    <citation type="submission" date="2016-02" db="EMBL/GenBank/DDBJ databases">
        <title>Complete genome sequence of Halocynthiibacter arcticus PAMC 20958t from arctic marine sediment.</title>
        <authorList>
            <person name="Lee Y.M."/>
            <person name="Baek K."/>
            <person name="Lee H.K."/>
            <person name="Shin S.C."/>
        </authorList>
    </citation>
    <scope>NUCLEOTIDE SEQUENCE [LARGE SCALE GENOMIC DNA]</scope>
    <source>
        <strain evidence="10">PAMC 20958</strain>
    </source>
</reference>
<evidence type="ECO:0000259" key="8">
    <source>
        <dbReference type="Pfam" id="PF02683"/>
    </source>
</evidence>
<gene>
    <name evidence="10" type="ORF">RC74_04715</name>
</gene>
<keyword evidence="5 6" id="KW-0472">Membrane</keyword>
<evidence type="ECO:0000256" key="5">
    <source>
        <dbReference type="ARBA" id="ARBA00023136"/>
    </source>
</evidence>
<keyword evidence="11" id="KW-1185">Reference proteome</keyword>
<dbReference type="Gene3D" id="3.40.30.10">
    <property type="entry name" value="Glutaredoxin"/>
    <property type="match status" value="1"/>
</dbReference>
<keyword evidence="2 6" id="KW-0812">Transmembrane</keyword>